<keyword evidence="1" id="KW-1133">Transmembrane helix</keyword>
<sequence length="220" mass="24753">MEALRILAITHVAAGIISLVTGLIAMTTQKGGKLHRKSGKVYFYAMTYVFISAVFLSSIKFIPFLFMISFLSYYGCFAGVRILKLKKLHKGQQPKVYDWGAGILTILAGISFVSYGGYYIIFANPSYIAGLSIFFGVFTIQSGFSGIWKFIKRPKDAMYWWNFHISAMMGSYIAATTAFLVTIGRITDFNHWILWVAPALIGVPFSVYWQKTYTKKFAKA</sequence>
<protein>
    <recommendedName>
        <fullName evidence="4">DUF2306 domain-containing protein</fullName>
    </recommendedName>
</protein>
<reference evidence="2" key="1">
    <citation type="submission" date="2021-02" db="EMBL/GenBank/DDBJ databases">
        <title>Fulvivirga sp. S481 isolated from sea water.</title>
        <authorList>
            <person name="Bae S.S."/>
            <person name="Baek K."/>
        </authorList>
    </citation>
    <scope>NUCLEOTIDE SEQUENCE</scope>
    <source>
        <strain evidence="2">S481</strain>
    </source>
</reference>
<organism evidence="2 3">
    <name type="scientific">Fulvivirga lutea</name>
    <dbReference type="NCBI Taxonomy" id="2810512"/>
    <lineage>
        <taxon>Bacteria</taxon>
        <taxon>Pseudomonadati</taxon>
        <taxon>Bacteroidota</taxon>
        <taxon>Cytophagia</taxon>
        <taxon>Cytophagales</taxon>
        <taxon>Fulvivirgaceae</taxon>
        <taxon>Fulvivirga</taxon>
    </lineage>
</organism>
<dbReference type="Pfam" id="PF10067">
    <property type="entry name" value="DUF2306"/>
    <property type="match status" value="1"/>
</dbReference>
<dbReference type="AlphaFoldDB" id="A0A974WEX9"/>
<dbReference type="RefSeq" id="WP_205721189.1">
    <property type="nucleotide sequence ID" value="NZ_CP070608.1"/>
</dbReference>
<accession>A0A974WEX9</accession>
<evidence type="ECO:0000313" key="2">
    <source>
        <dbReference type="EMBL" id="QSE96675.1"/>
    </source>
</evidence>
<keyword evidence="1" id="KW-0812">Transmembrane</keyword>
<evidence type="ECO:0000256" key="1">
    <source>
        <dbReference type="SAM" id="Phobius"/>
    </source>
</evidence>
<feature type="transmembrane region" description="Helical" evidence="1">
    <location>
        <begin position="192"/>
        <end position="209"/>
    </location>
</feature>
<feature type="transmembrane region" description="Helical" evidence="1">
    <location>
        <begin position="6"/>
        <end position="29"/>
    </location>
</feature>
<feature type="transmembrane region" description="Helical" evidence="1">
    <location>
        <begin position="127"/>
        <end position="151"/>
    </location>
</feature>
<feature type="transmembrane region" description="Helical" evidence="1">
    <location>
        <begin position="96"/>
        <end position="121"/>
    </location>
</feature>
<name>A0A974WEX9_9BACT</name>
<feature type="transmembrane region" description="Helical" evidence="1">
    <location>
        <begin position="163"/>
        <end position="186"/>
    </location>
</feature>
<feature type="transmembrane region" description="Helical" evidence="1">
    <location>
        <begin position="41"/>
        <end position="59"/>
    </location>
</feature>
<proteinExistence type="predicted"/>
<evidence type="ECO:0000313" key="3">
    <source>
        <dbReference type="Proteomes" id="UP000662783"/>
    </source>
</evidence>
<dbReference type="EMBL" id="CP070608">
    <property type="protein sequence ID" value="QSE96675.1"/>
    <property type="molecule type" value="Genomic_DNA"/>
</dbReference>
<evidence type="ECO:0008006" key="4">
    <source>
        <dbReference type="Google" id="ProtNLM"/>
    </source>
</evidence>
<feature type="transmembrane region" description="Helical" evidence="1">
    <location>
        <begin position="65"/>
        <end position="84"/>
    </location>
</feature>
<dbReference type="KEGG" id="fuv:JR347_13875"/>
<keyword evidence="3" id="KW-1185">Reference proteome</keyword>
<dbReference type="InterPro" id="IPR018750">
    <property type="entry name" value="DUF2306_membrane"/>
</dbReference>
<dbReference type="Proteomes" id="UP000662783">
    <property type="component" value="Chromosome"/>
</dbReference>
<gene>
    <name evidence="2" type="ORF">JR347_13875</name>
</gene>
<keyword evidence="1" id="KW-0472">Membrane</keyword>